<reference evidence="2" key="1">
    <citation type="journal article" date="2019" name="Int. J. Syst. Evol. Microbiol.">
        <title>The Global Catalogue of Microorganisms (GCM) 10K type strain sequencing project: providing services to taxonomists for standard genome sequencing and annotation.</title>
        <authorList>
            <consortium name="The Broad Institute Genomics Platform"/>
            <consortium name="The Broad Institute Genome Sequencing Center for Infectious Disease"/>
            <person name="Wu L."/>
            <person name="Ma J."/>
        </authorList>
    </citation>
    <scope>NUCLEOTIDE SEQUENCE [LARGE SCALE GENOMIC DNA]</scope>
    <source>
        <strain evidence="2">CCUG 55995</strain>
    </source>
</reference>
<keyword evidence="2" id="KW-1185">Reference proteome</keyword>
<protein>
    <submittedName>
        <fullName evidence="1">Uncharacterized protein</fullName>
    </submittedName>
</protein>
<name>A0ABV9I8S3_9DEIO</name>
<accession>A0ABV9I8S3</accession>
<evidence type="ECO:0000313" key="1">
    <source>
        <dbReference type="EMBL" id="MFC4638412.1"/>
    </source>
</evidence>
<dbReference type="RefSeq" id="WP_380061417.1">
    <property type="nucleotide sequence ID" value="NZ_JBHSEI010000005.1"/>
</dbReference>
<dbReference type="EMBL" id="JBHSEI010000005">
    <property type="protein sequence ID" value="MFC4638412.1"/>
    <property type="molecule type" value="Genomic_DNA"/>
</dbReference>
<evidence type="ECO:0000313" key="2">
    <source>
        <dbReference type="Proteomes" id="UP001595952"/>
    </source>
</evidence>
<dbReference type="Proteomes" id="UP001595952">
    <property type="component" value="Unassembled WGS sequence"/>
</dbReference>
<comment type="caution">
    <text evidence="1">The sequence shown here is derived from an EMBL/GenBank/DDBJ whole genome shotgun (WGS) entry which is preliminary data.</text>
</comment>
<proteinExistence type="predicted"/>
<sequence>MEDGYARWVEIRLVQTERRQIAQGQVLRSPGPDPLQVGELVRADVEQAVQARYGDDTGVTFRVGQTADVRVHGVFSDKAPVVRALVQGVLAEALDQLDAVD</sequence>
<organism evidence="1 2">
    <name type="scientific">Deinococcus hohokamensis</name>
    <dbReference type="NCBI Taxonomy" id="309883"/>
    <lineage>
        <taxon>Bacteria</taxon>
        <taxon>Thermotogati</taxon>
        <taxon>Deinococcota</taxon>
        <taxon>Deinococci</taxon>
        <taxon>Deinococcales</taxon>
        <taxon>Deinococcaceae</taxon>
        <taxon>Deinococcus</taxon>
    </lineage>
</organism>
<gene>
    <name evidence="1" type="ORF">ACFO0D_08640</name>
</gene>